<dbReference type="AlphaFoldDB" id="A0A6I3LSE7"/>
<accession>A0A6I3LSE7</accession>
<reference evidence="1 2" key="1">
    <citation type="submission" date="2019-11" db="EMBL/GenBank/DDBJ databases">
        <title>Genome of Strain BIT-d1.</title>
        <authorList>
            <person name="Yang Y."/>
        </authorList>
    </citation>
    <scope>NUCLEOTIDE SEQUENCE [LARGE SCALE GENOMIC DNA]</scope>
    <source>
        <strain evidence="1 2">BIT-d1</strain>
    </source>
</reference>
<dbReference type="EMBL" id="WMJX01000033">
    <property type="protein sequence ID" value="MTG98905.1"/>
    <property type="molecule type" value="Genomic_DNA"/>
</dbReference>
<protein>
    <submittedName>
        <fullName evidence="1">Uncharacterized protein</fullName>
    </submittedName>
</protein>
<organism evidence="1 2">
    <name type="scientific">Myroides albus</name>
    <dbReference type="NCBI Taxonomy" id="2562892"/>
    <lineage>
        <taxon>Bacteria</taxon>
        <taxon>Pseudomonadati</taxon>
        <taxon>Bacteroidota</taxon>
        <taxon>Flavobacteriia</taxon>
        <taxon>Flavobacteriales</taxon>
        <taxon>Flavobacteriaceae</taxon>
        <taxon>Myroides</taxon>
    </lineage>
</organism>
<keyword evidence="2" id="KW-1185">Reference proteome</keyword>
<dbReference type="Proteomes" id="UP000438760">
    <property type="component" value="Unassembled WGS sequence"/>
</dbReference>
<sequence>MDIIWQLTPEKENIDYTDIVVKLSNNEDINLRDYEVKQLNNVVFSFKEEIIDYILEHGLSSLINSEPVLEHLVAKGATKNNIIDAMHKYLDKIGVDNELIIIDPYFYAPTTDTTYPNTIELTLDKYLSQVNTLHIITYPNKVDKALKTTIETNLKTKKASLNILHKTSNDYHDRFWISNNREKGILTGTSLNGFGKKYSLLDRLNTSDVRDIIDSLQALGLL</sequence>
<dbReference type="OrthoDB" id="7063626at2"/>
<evidence type="ECO:0000313" key="2">
    <source>
        <dbReference type="Proteomes" id="UP000438760"/>
    </source>
</evidence>
<gene>
    <name evidence="1" type="ORF">GJV76_12320</name>
</gene>
<comment type="caution">
    <text evidence="1">The sequence shown here is derived from an EMBL/GenBank/DDBJ whole genome shotgun (WGS) entry which is preliminary data.</text>
</comment>
<dbReference type="RefSeq" id="WP_155092914.1">
    <property type="nucleotide sequence ID" value="NZ_WMJX01000033.1"/>
</dbReference>
<evidence type="ECO:0000313" key="1">
    <source>
        <dbReference type="EMBL" id="MTG98905.1"/>
    </source>
</evidence>
<name>A0A6I3LSE7_9FLAO</name>
<proteinExistence type="predicted"/>